<feature type="transmembrane region" description="Helical" evidence="2">
    <location>
        <begin position="62"/>
        <end position="86"/>
    </location>
</feature>
<dbReference type="VEuPathDB" id="FungiDB:Z518_08255"/>
<dbReference type="PANTHER" id="PTHR35896">
    <property type="entry name" value="IG-LIKE DOMAIN-CONTAINING PROTEIN"/>
    <property type="match status" value="1"/>
</dbReference>
<keyword evidence="2" id="KW-0812">Transmembrane</keyword>
<keyword evidence="4" id="KW-1185">Reference proteome</keyword>
<dbReference type="AlphaFoldDB" id="A0A0D2I8Z7"/>
<proteinExistence type="predicted"/>
<organism evidence="3 4">
    <name type="scientific">Rhinocladiella mackenziei CBS 650.93</name>
    <dbReference type="NCBI Taxonomy" id="1442369"/>
    <lineage>
        <taxon>Eukaryota</taxon>
        <taxon>Fungi</taxon>
        <taxon>Dikarya</taxon>
        <taxon>Ascomycota</taxon>
        <taxon>Pezizomycotina</taxon>
        <taxon>Eurotiomycetes</taxon>
        <taxon>Chaetothyriomycetidae</taxon>
        <taxon>Chaetothyriales</taxon>
        <taxon>Herpotrichiellaceae</taxon>
        <taxon>Rhinocladiella</taxon>
    </lineage>
</organism>
<sequence>MSNEQEQPLIPRDHHDESEFSTQRRPQHPWIRRLLDFLSSDSPEHGEEDEHSSRPPSTSPRLWRLFGLFVILFLLIISFISGYQVAKRNHRHQPGKTQPPVVELELDQDQHWQTCGSTPSDALARGCSFDTLSFAWQTPECYDAELMAEWESTVRTNGWKYYADITGKRPVSYEAAFGGTNDLWVEWDLHVTHCTFMWRQMHRAFTQKGFIDSHLNSYNHTLHCQSVLTEEHDSWLADTAARVRYPRCERVGA</sequence>
<name>A0A0D2I8Z7_9EURO</name>
<dbReference type="OrthoDB" id="3501153at2759"/>
<dbReference type="EMBL" id="KN847480">
    <property type="protein sequence ID" value="KIX02314.1"/>
    <property type="molecule type" value="Genomic_DNA"/>
</dbReference>
<dbReference type="GeneID" id="25296326"/>
<evidence type="ECO:0000256" key="2">
    <source>
        <dbReference type="SAM" id="Phobius"/>
    </source>
</evidence>
<evidence type="ECO:0000313" key="3">
    <source>
        <dbReference type="EMBL" id="KIX02314.1"/>
    </source>
</evidence>
<feature type="region of interest" description="Disordered" evidence="1">
    <location>
        <begin position="1"/>
        <end position="28"/>
    </location>
</feature>
<dbReference type="RefSeq" id="XP_013269450.1">
    <property type="nucleotide sequence ID" value="XM_013413996.1"/>
</dbReference>
<accession>A0A0D2I8Z7</accession>
<dbReference type="HOGENOM" id="CLU_066042_4_0_1"/>
<keyword evidence="2" id="KW-1133">Transmembrane helix</keyword>
<dbReference type="Proteomes" id="UP000053617">
    <property type="component" value="Unassembled WGS sequence"/>
</dbReference>
<evidence type="ECO:0000313" key="4">
    <source>
        <dbReference type="Proteomes" id="UP000053617"/>
    </source>
</evidence>
<gene>
    <name evidence="3" type="ORF">Z518_08255</name>
</gene>
<keyword evidence="2" id="KW-0472">Membrane</keyword>
<reference evidence="3 4" key="1">
    <citation type="submission" date="2015-01" db="EMBL/GenBank/DDBJ databases">
        <title>The Genome Sequence of Rhinocladiella mackenzie CBS 650.93.</title>
        <authorList>
            <consortium name="The Broad Institute Genomics Platform"/>
            <person name="Cuomo C."/>
            <person name="de Hoog S."/>
            <person name="Gorbushina A."/>
            <person name="Stielow B."/>
            <person name="Teixiera M."/>
            <person name="Abouelleil A."/>
            <person name="Chapman S.B."/>
            <person name="Priest M."/>
            <person name="Young S.K."/>
            <person name="Wortman J."/>
            <person name="Nusbaum C."/>
            <person name="Birren B."/>
        </authorList>
    </citation>
    <scope>NUCLEOTIDE SEQUENCE [LARGE SCALE GENOMIC DNA]</scope>
    <source>
        <strain evidence="3 4">CBS 650.93</strain>
    </source>
</reference>
<evidence type="ECO:0000256" key="1">
    <source>
        <dbReference type="SAM" id="MobiDB-lite"/>
    </source>
</evidence>
<dbReference type="InterPro" id="IPR053008">
    <property type="entry name" value="Phomopsin_biosynth_assoc"/>
</dbReference>
<dbReference type="STRING" id="1442369.A0A0D2I8Z7"/>
<dbReference type="PANTHER" id="PTHR35896:SF3">
    <property type="entry name" value="MAJOR FACILITATOR SUPERFAMILY TRANSPORTER"/>
    <property type="match status" value="1"/>
</dbReference>
<protein>
    <submittedName>
        <fullName evidence="3">Uncharacterized protein</fullName>
    </submittedName>
</protein>